<name>A0ACB0K729_TRIPR</name>
<organism evidence="1 2">
    <name type="scientific">Trifolium pratense</name>
    <name type="common">Red clover</name>
    <dbReference type="NCBI Taxonomy" id="57577"/>
    <lineage>
        <taxon>Eukaryota</taxon>
        <taxon>Viridiplantae</taxon>
        <taxon>Streptophyta</taxon>
        <taxon>Embryophyta</taxon>
        <taxon>Tracheophyta</taxon>
        <taxon>Spermatophyta</taxon>
        <taxon>Magnoliopsida</taxon>
        <taxon>eudicotyledons</taxon>
        <taxon>Gunneridae</taxon>
        <taxon>Pentapetalae</taxon>
        <taxon>rosids</taxon>
        <taxon>fabids</taxon>
        <taxon>Fabales</taxon>
        <taxon>Fabaceae</taxon>
        <taxon>Papilionoideae</taxon>
        <taxon>50 kb inversion clade</taxon>
        <taxon>NPAAA clade</taxon>
        <taxon>Hologalegina</taxon>
        <taxon>IRL clade</taxon>
        <taxon>Trifolieae</taxon>
        <taxon>Trifolium</taxon>
    </lineage>
</organism>
<sequence>MKLDACRAKKKVQQLRDNPNVFEVTYNGAHSCRISLTIPSLFLAAQRISKDMTPTTMPAPTSYLEWLSQEKEDDVKVI</sequence>
<comment type="caution">
    <text evidence="1">The sequence shown here is derived from an EMBL/GenBank/DDBJ whole genome shotgun (WGS) entry which is preliminary data.</text>
</comment>
<evidence type="ECO:0000313" key="2">
    <source>
        <dbReference type="Proteomes" id="UP001177021"/>
    </source>
</evidence>
<gene>
    <name evidence="1" type="ORF">MILVUS5_LOCUS20147</name>
</gene>
<dbReference type="Proteomes" id="UP001177021">
    <property type="component" value="Unassembled WGS sequence"/>
</dbReference>
<reference evidence="1" key="1">
    <citation type="submission" date="2023-10" db="EMBL/GenBank/DDBJ databases">
        <authorList>
            <person name="Rodriguez Cubillos JULIANA M."/>
            <person name="De Vega J."/>
        </authorList>
    </citation>
    <scope>NUCLEOTIDE SEQUENCE</scope>
</reference>
<accession>A0ACB0K729</accession>
<keyword evidence="2" id="KW-1185">Reference proteome</keyword>
<proteinExistence type="predicted"/>
<dbReference type="EMBL" id="CASHSV030000206">
    <property type="protein sequence ID" value="CAJ2652700.1"/>
    <property type="molecule type" value="Genomic_DNA"/>
</dbReference>
<evidence type="ECO:0000313" key="1">
    <source>
        <dbReference type="EMBL" id="CAJ2652700.1"/>
    </source>
</evidence>
<protein>
    <submittedName>
        <fullName evidence="1">Uncharacterized protein</fullName>
    </submittedName>
</protein>